<comment type="caution">
    <text evidence="4">The sequence shown here is derived from an EMBL/GenBank/DDBJ whole genome shotgun (WGS) entry which is preliminary data.</text>
</comment>
<dbReference type="AlphaFoldDB" id="A0A8S1HHJ2"/>
<dbReference type="Gene3D" id="3.30.420.10">
    <property type="entry name" value="Ribonuclease H-like superfamily/Ribonuclease H"/>
    <property type="match status" value="1"/>
</dbReference>
<dbReference type="Pfam" id="PF17921">
    <property type="entry name" value="Integrase_H2C2"/>
    <property type="match status" value="1"/>
</dbReference>
<keyword evidence="5" id="KW-1185">Reference proteome</keyword>
<dbReference type="InterPro" id="IPR041588">
    <property type="entry name" value="Integrase_H2C2"/>
</dbReference>
<dbReference type="GO" id="GO:0015074">
    <property type="term" value="P:DNA integration"/>
    <property type="evidence" value="ECO:0007669"/>
    <property type="project" value="InterPro"/>
</dbReference>
<protein>
    <recommendedName>
        <fullName evidence="1">RNA-directed DNA polymerase</fullName>
        <ecNumber evidence="1">2.7.7.49</ecNumber>
    </recommendedName>
</protein>
<dbReference type="InterPro" id="IPR012337">
    <property type="entry name" value="RNaseH-like_sf"/>
</dbReference>
<dbReference type="InterPro" id="IPR050951">
    <property type="entry name" value="Retrovirus_Pol_polyprotein"/>
</dbReference>
<sequence length="462" mass="51605">MKFVRSGKFPTNIPPNLRSFASKRDELNVVEGCLMVGERIVIPKTLQREVLQELHASHAGMDHMKRLARSVAFWPGIDADCENFVRNCKACSLHSKTPRKVPLQPWPAPERVWQRIHIDFAGPDQGQWYLVVVDAKSKYPEVKIVHSISAANTVKVLKEIFARNGYPETIVSDNGTQFTSQQFADMCQNGHIQHIRTAPYCPQSNGQAERFVDTLKRALKKLQKGEEKISENILNQFLMIYRRTPLTVLQGKSAAQIHLGRQLRTELDALKPRDSVNPLPLTIHQQNMKDWFDHHNGAKTRSFSPGQSVLAKCHTANTWIWRPGQILKKAGKVNYEVDLGESIRRFHTNQLKSDLSHPYPGTSDTFDPCLDVLLDTYDVSPASSSSSSSRSPICAPTTSGQQKPCSAAPAAAAHPSTSQPNSQAQQQDRTTTAAPTQSVNVPPAPRRSTRQRSPVSRYDPSP</sequence>
<dbReference type="GO" id="GO:0003964">
    <property type="term" value="F:RNA-directed DNA polymerase activity"/>
    <property type="evidence" value="ECO:0007669"/>
    <property type="project" value="UniProtKB-EC"/>
</dbReference>
<feature type="domain" description="Integrase catalytic" evidence="3">
    <location>
        <begin position="101"/>
        <end position="262"/>
    </location>
</feature>
<reference evidence="4" key="1">
    <citation type="submission" date="2020-10" db="EMBL/GenBank/DDBJ databases">
        <authorList>
            <person name="Kikuchi T."/>
        </authorList>
    </citation>
    <scope>NUCLEOTIDE SEQUENCE</scope>
    <source>
        <strain evidence="4">NKZ352</strain>
    </source>
</reference>
<dbReference type="PANTHER" id="PTHR37984">
    <property type="entry name" value="PROTEIN CBG26694"/>
    <property type="match status" value="1"/>
</dbReference>
<dbReference type="Pfam" id="PF00665">
    <property type="entry name" value="rve"/>
    <property type="match status" value="1"/>
</dbReference>
<dbReference type="GO" id="GO:0003676">
    <property type="term" value="F:nucleic acid binding"/>
    <property type="evidence" value="ECO:0007669"/>
    <property type="project" value="InterPro"/>
</dbReference>
<dbReference type="Gene3D" id="1.10.340.70">
    <property type="match status" value="1"/>
</dbReference>
<dbReference type="SUPFAM" id="SSF53098">
    <property type="entry name" value="Ribonuclease H-like"/>
    <property type="match status" value="1"/>
</dbReference>
<evidence type="ECO:0000313" key="4">
    <source>
        <dbReference type="EMBL" id="CAD6192730.1"/>
    </source>
</evidence>
<dbReference type="FunFam" id="1.10.340.70:FF:000003">
    <property type="entry name" value="Protein CBG25708"/>
    <property type="match status" value="1"/>
</dbReference>
<accession>A0A8S1HHJ2</accession>
<feature type="compositionally biased region" description="Low complexity" evidence="2">
    <location>
        <begin position="423"/>
        <end position="437"/>
    </location>
</feature>
<gene>
    <name evidence="4" type="ORF">CAUJ_LOCUS8649</name>
</gene>
<feature type="compositionally biased region" description="Low complexity" evidence="2">
    <location>
        <begin position="380"/>
        <end position="392"/>
    </location>
</feature>
<dbReference type="PROSITE" id="PS50994">
    <property type="entry name" value="INTEGRASE"/>
    <property type="match status" value="1"/>
</dbReference>
<dbReference type="InterPro" id="IPR001584">
    <property type="entry name" value="Integrase_cat-core"/>
</dbReference>
<dbReference type="PANTHER" id="PTHR37984:SF5">
    <property type="entry name" value="PROTEIN NYNRIN-LIKE"/>
    <property type="match status" value="1"/>
</dbReference>
<dbReference type="EMBL" id="CAJGYM010000029">
    <property type="protein sequence ID" value="CAD6192730.1"/>
    <property type="molecule type" value="Genomic_DNA"/>
</dbReference>
<dbReference type="EC" id="2.7.7.49" evidence="1"/>
<dbReference type="OrthoDB" id="5851910at2759"/>
<feature type="region of interest" description="Disordered" evidence="2">
    <location>
        <begin position="380"/>
        <end position="462"/>
    </location>
</feature>
<proteinExistence type="predicted"/>
<dbReference type="InterPro" id="IPR036397">
    <property type="entry name" value="RNaseH_sf"/>
</dbReference>
<evidence type="ECO:0000256" key="2">
    <source>
        <dbReference type="SAM" id="MobiDB-lite"/>
    </source>
</evidence>
<evidence type="ECO:0000313" key="5">
    <source>
        <dbReference type="Proteomes" id="UP000835052"/>
    </source>
</evidence>
<evidence type="ECO:0000256" key="1">
    <source>
        <dbReference type="ARBA" id="ARBA00012493"/>
    </source>
</evidence>
<dbReference type="FunFam" id="3.30.420.10:FF:000063">
    <property type="entry name" value="Retrovirus-related Pol polyprotein from transposon 297-like Protein"/>
    <property type="match status" value="1"/>
</dbReference>
<evidence type="ECO:0000259" key="3">
    <source>
        <dbReference type="PROSITE" id="PS50994"/>
    </source>
</evidence>
<name>A0A8S1HHJ2_9PELO</name>
<organism evidence="4 5">
    <name type="scientific">Caenorhabditis auriculariae</name>
    <dbReference type="NCBI Taxonomy" id="2777116"/>
    <lineage>
        <taxon>Eukaryota</taxon>
        <taxon>Metazoa</taxon>
        <taxon>Ecdysozoa</taxon>
        <taxon>Nematoda</taxon>
        <taxon>Chromadorea</taxon>
        <taxon>Rhabditida</taxon>
        <taxon>Rhabditina</taxon>
        <taxon>Rhabditomorpha</taxon>
        <taxon>Rhabditoidea</taxon>
        <taxon>Rhabditidae</taxon>
        <taxon>Peloderinae</taxon>
        <taxon>Caenorhabditis</taxon>
    </lineage>
</organism>
<dbReference type="Proteomes" id="UP000835052">
    <property type="component" value="Unassembled WGS sequence"/>
</dbReference>